<dbReference type="Pfam" id="PF00883">
    <property type="entry name" value="Peptidase_M17"/>
    <property type="match status" value="1"/>
</dbReference>
<dbReference type="InterPro" id="IPR043472">
    <property type="entry name" value="Macro_dom-like"/>
</dbReference>
<dbReference type="GO" id="GO:0005737">
    <property type="term" value="C:cytoplasm"/>
    <property type="evidence" value="ECO:0007669"/>
    <property type="project" value="InterPro"/>
</dbReference>
<proteinExistence type="inferred from homology"/>
<dbReference type="GO" id="GO:0006508">
    <property type="term" value="P:proteolysis"/>
    <property type="evidence" value="ECO:0007669"/>
    <property type="project" value="UniProtKB-KW"/>
</dbReference>
<dbReference type="CDD" id="cd00433">
    <property type="entry name" value="Peptidase_M17"/>
    <property type="match status" value="1"/>
</dbReference>
<evidence type="ECO:0000313" key="8">
    <source>
        <dbReference type="Proteomes" id="UP000263833"/>
    </source>
</evidence>
<comment type="caution">
    <text evidence="7">The sequence shown here is derived from an EMBL/GenBank/DDBJ whole genome shotgun (WGS) entry which is preliminary data.</text>
</comment>
<dbReference type="PANTHER" id="PTHR11963:SF20">
    <property type="entry name" value="PEPTIDASE B"/>
    <property type="match status" value="1"/>
</dbReference>
<keyword evidence="3" id="KW-0645">Protease</keyword>
<evidence type="ECO:0000256" key="2">
    <source>
        <dbReference type="ARBA" id="ARBA00022438"/>
    </source>
</evidence>
<dbReference type="PROSITE" id="PS00631">
    <property type="entry name" value="CYTOSOL_AP"/>
    <property type="match status" value="1"/>
</dbReference>
<accession>A0A371BJH0</accession>
<dbReference type="InterPro" id="IPR011356">
    <property type="entry name" value="Leucine_aapep/pepB"/>
</dbReference>
<dbReference type="PRINTS" id="PR00481">
    <property type="entry name" value="LAMNOPPTDASE"/>
</dbReference>
<keyword evidence="2 7" id="KW-0031">Aminopeptidase</keyword>
<evidence type="ECO:0000256" key="4">
    <source>
        <dbReference type="ARBA" id="ARBA00022801"/>
    </source>
</evidence>
<name>A0A371BJH0_9SPHN</name>
<evidence type="ECO:0000256" key="5">
    <source>
        <dbReference type="ARBA" id="ARBA00023211"/>
    </source>
</evidence>
<dbReference type="RefSeq" id="WP_115549081.1">
    <property type="nucleotide sequence ID" value="NZ_QRGP01000001.1"/>
</dbReference>
<keyword evidence="5" id="KW-0464">Manganese</keyword>
<dbReference type="OrthoDB" id="9809354at2"/>
<gene>
    <name evidence="7" type="ORF">DXH95_09420</name>
</gene>
<dbReference type="Gene3D" id="3.40.630.10">
    <property type="entry name" value="Zn peptidases"/>
    <property type="match status" value="1"/>
</dbReference>
<organism evidence="7 8">
    <name type="scientific">Sphingorhabdus pulchriflava</name>
    <dbReference type="NCBI Taxonomy" id="2292257"/>
    <lineage>
        <taxon>Bacteria</taxon>
        <taxon>Pseudomonadati</taxon>
        <taxon>Pseudomonadota</taxon>
        <taxon>Alphaproteobacteria</taxon>
        <taxon>Sphingomonadales</taxon>
        <taxon>Sphingomonadaceae</taxon>
        <taxon>Sphingorhabdus</taxon>
    </lineage>
</organism>
<keyword evidence="8" id="KW-1185">Reference proteome</keyword>
<dbReference type="EMBL" id="QRGP01000001">
    <property type="protein sequence ID" value="RDV07533.1"/>
    <property type="molecule type" value="Genomic_DNA"/>
</dbReference>
<dbReference type="Gene3D" id="3.40.220.10">
    <property type="entry name" value="Leucine Aminopeptidase, subunit E, domain 1"/>
    <property type="match status" value="1"/>
</dbReference>
<dbReference type="InterPro" id="IPR048816">
    <property type="entry name" value="Peptidase_M17_N_1"/>
</dbReference>
<evidence type="ECO:0000256" key="3">
    <source>
        <dbReference type="ARBA" id="ARBA00022670"/>
    </source>
</evidence>
<dbReference type="SUPFAM" id="SSF53187">
    <property type="entry name" value="Zn-dependent exopeptidases"/>
    <property type="match status" value="1"/>
</dbReference>
<feature type="domain" description="Cytosol aminopeptidase" evidence="6">
    <location>
        <begin position="310"/>
        <end position="317"/>
    </location>
</feature>
<dbReference type="GO" id="GO:0070006">
    <property type="term" value="F:metalloaminopeptidase activity"/>
    <property type="evidence" value="ECO:0007669"/>
    <property type="project" value="InterPro"/>
</dbReference>
<sequence length="463" mass="49470">MTDYSTLIQPDSGQAATEIEIVSKEGFADWFAAQPGPVRAAATAQKFDGNAGDFAILHIPGSEDWKAALVVADATKLEHWSLSKASEALPEGTYRLAGAETGDALLGWLLGQYRFDEYRSEPKLKGARVLVTSEPGRIENAVHQAEATDLVRTLVNRPAGDLGPDQLEAEAQRLAKTHKGKLHVTKGHDLETGYPLIHAVGKAASRDYAPRLIELEWGDERHPRIAIVGKGVVFDSGGLSMKSAVGMRLMKKDMGGAAHALALAELIMKAHLPVRLHLLVAAVENCVSGGALRPGDIVKSRAGIHVEIDNTDAEGRLILADTLAKAVEDKAGLIVNFATLTGAARVALGPDLPALFANDDELADGLLDAGKAVADPLWRMPLWKPYADMLDSDIADTANAGGGFAGAITAALFMQKFVPDDVHWAHLDTFAWRPTAKPGRPKGGEALGLRAVYRYLSQAYPVR</sequence>
<evidence type="ECO:0000259" key="6">
    <source>
        <dbReference type="PROSITE" id="PS00631"/>
    </source>
</evidence>
<protein>
    <submittedName>
        <fullName evidence="7">Leucyl aminopeptidase family protein</fullName>
    </submittedName>
</protein>
<dbReference type="InterPro" id="IPR000819">
    <property type="entry name" value="Peptidase_M17_C"/>
</dbReference>
<dbReference type="GO" id="GO:0030145">
    <property type="term" value="F:manganese ion binding"/>
    <property type="evidence" value="ECO:0007669"/>
    <property type="project" value="InterPro"/>
</dbReference>
<dbReference type="PANTHER" id="PTHR11963">
    <property type="entry name" value="LEUCINE AMINOPEPTIDASE-RELATED"/>
    <property type="match status" value="1"/>
</dbReference>
<evidence type="ECO:0000313" key="7">
    <source>
        <dbReference type="EMBL" id="RDV07533.1"/>
    </source>
</evidence>
<evidence type="ECO:0000256" key="1">
    <source>
        <dbReference type="ARBA" id="ARBA00009528"/>
    </source>
</evidence>
<dbReference type="Proteomes" id="UP000263833">
    <property type="component" value="Unassembled WGS sequence"/>
</dbReference>
<comment type="similarity">
    <text evidence="1">Belongs to the peptidase M17 family.</text>
</comment>
<dbReference type="Pfam" id="PF21337">
    <property type="entry name" value="Peptidase_M17_N_1"/>
    <property type="match status" value="1"/>
</dbReference>
<dbReference type="AlphaFoldDB" id="A0A371BJH0"/>
<reference evidence="8" key="1">
    <citation type="submission" date="2018-08" db="EMBL/GenBank/DDBJ databases">
        <authorList>
            <person name="Kim S.-J."/>
            <person name="Jung G.-Y."/>
        </authorList>
    </citation>
    <scope>NUCLEOTIDE SEQUENCE [LARGE SCALE GENOMIC DNA]</scope>
    <source>
        <strain evidence="8">GY_G</strain>
    </source>
</reference>
<keyword evidence="4" id="KW-0378">Hydrolase</keyword>